<dbReference type="PROSITE" id="PS50948">
    <property type="entry name" value="PAN"/>
    <property type="match status" value="1"/>
</dbReference>
<organism evidence="3">
    <name type="scientific">Strongyloides stercoralis</name>
    <name type="common">Threadworm</name>
    <dbReference type="NCBI Taxonomy" id="6248"/>
    <lineage>
        <taxon>Eukaryota</taxon>
        <taxon>Metazoa</taxon>
        <taxon>Ecdysozoa</taxon>
        <taxon>Nematoda</taxon>
        <taxon>Chromadorea</taxon>
        <taxon>Rhabditida</taxon>
        <taxon>Tylenchina</taxon>
        <taxon>Panagrolaimomorpha</taxon>
        <taxon>Strongyloidoidea</taxon>
        <taxon>Strongyloididae</taxon>
        <taxon>Strongyloides</taxon>
    </lineage>
</organism>
<feature type="domain" description="Apple" evidence="1">
    <location>
        <begin position="52"/>
        <end position="132"/>
    </location>
</feature>
<dbReference type="CDD" id="cd01099">
    <property type="entry name" value="PAN_AP_HGF"/>
    <property type="match status" value="1"/>
</dbReference>
<dbReference type="STRING" id="6248.A0A0K0E3P4"/>
<evidence type="ECO:0000313" key="3">
    <source>
        <dbReference type="WBParaSite" id="SSTP_0000411600.1"/>
    </source>
</evidence>
<dbReference type="Proteomes" id="UP000035681">
    <property type="component" value="Unplaced"/>
</dbReference>
<dbReference type="GO" id="GO:0009653">
    <property type="term" value="P:anatomical structure morphogenesis"/>
    <property type="evidence" value="ECO:0007669"/>
    <property type="project" value="TreeGrafter"/>
</dbReference>
<reference evidence="3" key="1">
    <citation type="submission" date="2015-08" db="UniProtKB">
        <authorList>
            <consortium name="WormBaseParasite"/>
        </authorList>
    </citation>
    <scope>IDENTIFICATION</scope>
</reference>
<evidence type="ECO:0000313" key="2">
    <source>
        <dbReference type="Proteomes" id="UP000035681"/>
    </source>
</evidence>
<dbReference type="Gene3D" id="3.50.4.10">
    <property type="entry name" value="Hepatocyte Growth Factor"/>
    <property type="match status" value="1"/>
</dbReference>
<evidence type="ECO:0000313" key="4">
    <source>
        <dbReference type="WBParaSite" id="TCONS_00008343.p1"/>
    </source>
</evidence>
<name>A0A0K0E3P4_STRER</name>
<protein>
    <submittedName>
        <fullName evidence="3 4">Apple domain-containing protein</fullName>
    </submittedName>
</protein>
<dbReference type="PANTHER" id="PTHR47327:SF12">
    <property type="entry name" value="APPLE DOMAIN-CONTAINING PROTEIN"/>
    <property type="match status" value="1"/>
</dbReference>
<dbReference type="SUPFAM" id="SSF57414">
    <property type="entry name" value="Hairpin loop containing domain-like"/>
    <property type="match status" value="1"/>
</dbReference>
<proteinExistence type="predicted"/>
<dbReference type="Pfam" id="PF00024">
    <property type="entry name" value="PAN_1"/>
    <property type="match status" value="1"/>
</dbReference>
<dbReference type="InterPro" id="IPR003609">
    <property type="entry name" value="Pan_app"/>
</dbReference>
<keyword evidence="2" id="KW-1185">Reference proteome</keyword>
<dbReference type="SMART" id="SM00473">
    <property type="entry name" value="PAN_AP"/>
    <property type="match status" value="2"/>
</dbReference>
<dbReference type="WBParaSite" id="TCONS_00008343.p1">
    <property type="protein sequence ID" value="TCONS_00008343.p1"/>
    <property type="gene ID" value="XLOC_006293"/>
</dbReference>
<accession>A0A0K0E3P4</accession>
<dbReference type="AlphaFoldDB" id="A0A0K0E3P4"/>
<evidence type="ECO:0000259" key="1">
    <source>
        <dbReference type="PROSITE" id="PS50948"/>
    </source>
</evidence>
<dbReference type="WBParaSite" id="SSTP_0000411600.1">
    <property type="protein sequence ID" value="SSTP_0000411600.1"/>
    <property type="gene ID" value="SSTP_0000411600"/>
</dbReference>
<dbReference type="InterPro" id="IPR052774">
    <property type="entry name" value="Celegans_DevNeuronal_Protein"/>
</dbReference>
<sequence length="406" mass="45625">MNNAKVKSQKTAICLQLCMNYKEALNRKNNLIPFKKDFNEDILKDSPVISTCFEEYPGKVLIGVVDQLIKDISNKEECKQICLDTKLLENLECKAAMYYTKDQTCVLSSETKTTMPELFTSDVDSTYLENKCLKKSTISNFPLKEIPTVSEDIKNTSSSIITSTTTFTILTTTLSPKNIEDVTSNAKIPQQQELSGYDAQDLTTTGNEVKNILLTTSKSVPVIDSRIIDSYNPSLVTTSKPLMSINENKILENYNIPEITTMKPSMGVDKYLLPLPGTVKPFMGVSDNKKITNNNVQNNEYNKIYRLRDEILSLTGKSNDCFVSISPRKLQPDVIVKSSSIKQCLEMCKLCKSCINGKYRCEMISFSIKTNHCALSSKIKGHVIDKPNINVALLHFKITDCPKMKY</sequence>
<dbReference type="PANTHER" id="PTHR47327">
    <property type="entry name" value="FI18240P1-RELATED"/>
    <property type="match status" value="1"/>
</dbReference>